<accession>X6M9D7</accession>
<dbReference type="AlphaFoldDB" id="X6M9D7"/>
<keyword evidence="3" id="KW-1185">Reference proteome</keyword>
<evidence type="ECO:0000313" key="2">
    <source>
        <dbReference type="EMBL" id="ETO10489.1"/>
    </source>
</evidence>
<comment type="caution">
    <text evidence="2">The sequence shown here is derived from an EMBL/GenBank/DDBJ whole genome shotgun (WGS) entry which is preliminary data.</text>
</comment>
<proteinExistence type="predicted"/>
<protein>
    <submittedName>
        <fullName evidence="2">Uncharacterized protein</fullName>
    </submittedName>
</protein>
<reference evidence="2 3" key="1">
    <citation type="journal article" date="2013" name="Curr. Biol.">
        <title>The Genome of the Foraminiferan Reticulomyxa filosa.</title>
        <authorList>
            <person name="Glockner G."/>
            <person name="Hulsmann N."/>
            <person name="Schleicher M."/>
            <person name="Noegel A.A."/>
            <person name="Eichinger L."/>
            <person name="Gallinger C."/>
            <person name="Pawlowski J."/>
            <person name="Sierra R."/>
            <person name="Euteneuer U."/>
            <person name="Pillet L."/>
            <person name="Moustafa A."/>
            <person name="Platzer M."/>
            <person name="Groth M."/>
            <person name="Szafranski K."/>
            <person name="Schliwa M."/>
        </authorList>
    </citation>
    <scope>NUCLEOTIDE SEQUENCE [LARGE SCALE GENOMIC DNA]</scope>
</reference>
<name>X6M9D7_RETFI</name>
<feature type="region of interest" description="Disordered" evidence="1">
    <location>
        <begin position="193"/>
        <end position="218"/>
    </location>
</feature>
<feature type="region of interest" description="Disordered" evidence="1">
    <location>
        <begin position="127"/>
        <end position="152"/>
    </location>
</feature>
<dbReference type="Proteomes" id="UP000023152">
    <property type="component" value="Unassembled WGS sequence"/>
</dbReference>
<evidence type="ECO:0000256" key="1">
    <source>
        <dbReference type="SAM" id="MobiDB-lite"/>
    </source>
</evidence>
<dbReference type="EMBL" id="ASPP01023443">
    <property type="protein sequence ID" value="ETO10489.1"/>
    <property type="molecule type" value="Genomic_DNA"/>
</dbReference>
<organism evidence="2 3">
    <name type="scientific">Reticulomyxa filosa</name>
    <dbReference type="NCBI Taxonomy" id="46433"/>
    <lineage>
        <taxon>Eukaryota</taxon>
        <taxon>Sar</taxon>
        <taxon>Rhizaria</taxon>
        <taxon>Retaria</taxon>
        <taxon>Foraminifera</taxon>
        <taxon>Monothalamids</taxon>
        <taxon>Reticulomyxidae</taxon>
        <taxon>Reticulomyxa</taxon>
    </lineage>
</organism>
<gene>
    <name evidence="2" type="ORF">RFI_26890</name>
</gene>
<evidence type="ECO:0000313" key="3">
    <source>
        <dbReference type="Proteomes" id="UP000023152"/>
    </source>
</evidence>
<sequence>MKEKLMNISHCRNLLQIICECHNKKLYGQQKKYPFVFDQLSFHFIFTFKFTKFSLVTSHVINFKERNEWKKLNKCNECCFSQTGIFKNIAKRKEATLSLPQKTTKKANQNNKTFLSQKKNIPKRTSCVHEGENNNYDNNNKEEGGGAKNQNKQNCKIGKMSSFFWLMDQHNVCTITISFVRKKKNHKKFVFARTQKKKKKKGQEQRRKNSAMQHTHKAKILSKKKIFIVVVRIQGRREERSEGKL</sequence>